<dbReference type="FunFam" id="3.60.20.10:FF:000043">
    <property type="entry name" value="Glutamate synthase 1 [NADH] chloroplastic"/>
    <property type="match status" value="1"/>
</dbReference>
<comment type="cofactor">
    <cofactor evidence="20">
        <name>[3Fe-4S] cluster</name>
        <dbReference type="ChEBI" id="CHEBI:21137"/>
    </cofactor>
    <text evidence="20">Binds 1 [3Fe-4S] cluster.</text>
</comment>
<evidence type="ECO:0000256" key="2">
    <source>
        <dbReference type="ARBA" id="ARBA00001974"/>
    </source>
</evidence>
<dbReference type="InterPro" id="IPR006982">
    <property type="entry name" value="Glu_synth_centr_N"/>
</dbReference>
<dbReference type="PRINTS" id="PR00419">
    <property type="entry name" value="ADXRDTASE"/>
</dbReference>
<evidence type="ECO:0000256" key="9">
    <source>
        <dbReference type="ARBA" id="ARBA00022643"/>
    </source>
</evidence>
<evidence type="ECO:0000259" key="23">
    <source>
        <dbReference type="PROSITE" id="PS51278"/>
    </source>
</evidence>
<keyword evidence="25" id="KW-1185">Reference proteome</keyword>
<gene>
    <name evidence="24" type="ORF">C0Q70_11061</name>
</gene>
<dbReference type="EC" id="1.4.1.14" evidence="18"/>
<dbReference type="GO" id="GO:0005506">
    <property type="term" value="F:iron ion binding"/>
    <property type="evidence" value="ECO:0007669"/>
    <property type="project" value="InterPro"/>
</dbReference>
<dbReference type="GO" id="GO:0010181">
    <property type="term" value="F:FMN binding"/>
    <property type="evidence" value="ECO:0007669"/>
    <property type="project" value="InterPro"/>
</dbReference>
<evidence type="ECO:0000256" key="4">
    <source>
        <dbReference type="ARBA" id="ARBA00004909"/>
    </source>
</evidence>
<comment type="pathway">
    <text evidence="4">Nitrogen metabolism.</text>
</comment>
<dbReference type="Pfam" id="PF00310">
    <property type="entry name" value="GATase_2"/>
    <property type="match status" value="1"/>
</dbReference>
<evidence type="ECO:0000256" key="15">
    <source>
        <dbReference type="ARBA" id="ARBA00023014"/>
    </source>
</evidence>
<comment type="cofactor">
    <cofactor evidence="2">
        <name>FAD</name>
        <dbReference type="ChEBI" id="CHEBI:57692"/>
    </cofactor>
</comment>
<evidence type="ECO:0000256" key="18">
    <source>
        <dbReference type="ARBA" id="ARBA00024383"/>
    </source>
</evidence>
<keyword evidence="7" id="KW-0028">Amino-acid biosynthesis</keyword>
<evidence type="ECO:0000256" key="19">
    <source>
        <dbReference type="ARBA" id="ARBA00048867"/>
    </source>
</evidence>
<evidence type="ECO:0000256" key="12">
    <source>
        <dbReference type="ARBA" id="ARBA00022962"/>
    </source>
</evidence>
<evidence type="ECO:0000256" key="16">
    <source>
        <dbReference type="ARBA" id="ARBA00023164"/>
    </source>
</evidence>
<evidence type="ECO:0000256" key="7">
    <source>
        <dbReference type="ARBA" id="ARBA00022605"/>
    </source>
</evidence>
<dbReference type="InterPro" id="IPR029055">
    <property type="entry name" value="Ntn_hydrolases_N"/>
</dbReference>
<dbReference type="InterPro" id="IPR009051">
    <property type="entry name" value="Helical_ferredxn"/>
</dbReference>
<evidence type="ECO:0000256" key="21">
    <source>
        <dbReference type="SAM" id="Coils"/>
    </source>
</evidence>
<dbReference type="UniPathway" id="UPA00634">
    <property type="reaction ID" value="UER00690"/>
</dbReference>
<keyword evidence="9" id="KW-0288">FMN</keyword>
<dbReference type="Gene3D" id="1.10.1060.10">
    <property type="entry name" value="Alpha-helical ferredoxin"/>
    <property type="match status" value="1"/>
</dbReference>
<evidence type="ECO:0000256" key="22">
    <source>
        <dbReference type="SAM" id="MobiDB-lite"/>
    </source>
</evidence>
<keyword evidence="8" id="KW-0285">Flavoprotein</keyword>
<feature type="domain" description="Glutamine amidotransferase type-2" evidence="23">
    <location>
        <begin position="1"/>
        <end position="385"/>
    </location>
</feature>
<proteinExistence type="inferred from homology"/>
<dbReference type="InterPro" id="IPR028261">
    <property type="entry name" value="DPD_II"/>
</dbReference>
<evidence type="ECO:0000313" key="25">
    <source>
        <dbReference type="Proteomes" id="UP000245119"/>
    </source>
</evidence>
<dbReference type="CDD" id="cd00982">
    <property type="entry name" value="gltB_C"/>
    <property type="match status" value="1"/>
</dbReference>
<dbReference type="PANTHER" id="PTHR43100:SF1">
    <property type="entry name" value="GLUTAMATE SYNTHASE [NADPH] SMALL CHAIN"/>
    <property type="match status" value="1"/>
</dbReference>
<dbReference type="FunFam" id="3.20.20.70:FF:000031">
    <property type="entry name" value="Glutamate synthase 1 [NADH]"/>
    <property type="match status" value="1"/>
</dbReference>
<dbReference type="CDD" id="cd02808">
    <property type="entry name" value="GltS_FMN"/>
    <property type="match status" value="1"/>
</dbReference>
<dbReference type="InterPro" id="IPR002932">
    <property type="entry name" value="Glu_synthdom"/>
</dbReference>
<dbReference type="GO" id="GO:0051538">
    <property type="term" value="F:3 iron, 4 sulfur cluster binding"/>
    <property type="evidence" value="ECO:0007669"/>
    <property type="project" value="UniProtKB-KW"/>
</dbReference>
<dbReference type="CDD" id="cd00713">
    <property type="entry name" value="GltS"/>
    <property type="match status" value="1"/>
</dbReference>
<comment type="catalytic activity">
    <reaction evidence="19">
        <text>2 L-glutamate + NAD(+) = L-glutamine + 2-oxoglutarate + NADH + H(+)</text>
        <dbReference type="Rhea" id="RHEA:13753"/>
        <dbReference type="ChEBI" id="CHEBI:15378"/>
        <dbReference type="ChEBI" id="CHEBI:16810"/>
        <dbReference type="ChEBI" id="CHEBI:29985"/>
        <dbReference type="ChEBI" id="CHEBI:57540"/>
        <dbReference type="ChEBI" id="CHEBI:57945"/>
        <dbReference type="ChEBI" id="CHEBI:58359"/>
        <dbReference type="EC" id="1.4.1.14"/>
    </reaction>
</comment>
<dbReference type="SUPFAM" id="SSF51971">
    <property type="entry name" value="Nucleotide-binding domain"/>
    <property type="match status" value="1"/>
</dbReference>
<feature type="compositionally biased region" description="Basic and acidic residues" evidence="22">
    <location>
        <begin position="2082"/>
        <end position="2096"/>
    </location>
</feature>
<dbReference type="PIRSF" id="PIRSF000187">
    <property type="entry name" value="GOGAT"/>
    <property type="match status" value="1"/>
</dbReference>
<dbReference type="OrthoDB" id="4327079at2759"/>
<dbReference type="NCBIfam" id="TIGR01317">
    <property type="entry name" value="GOGAT_sm_gam"/>
    <property type="match status" value="1"/>
</dbReference>
<dbReference type="Pfam" id="PF07992">
    <property type="entry name" value="Pyr_redox_2"/>
    <property type="match status" value="1"/>
</dbReference>
<dbReference type="Gene3D" id="2.160.20.60">
    <property type="entry name" value="Glutamate synthase, alpha subunit, C-terminal domain"/>
    <property type="match status" value="1"/>
</dbReference>
<keyword evidence="13" id="KW-0560">Oxidoreductase</keyword>
<dbReference type="InterPro" id="IPR051394">
    <property type="entry name" value="Glutamate_Synthase"/>
</dbReference>
<feature type="binding site" evidence="20">
    <location>
        <position position="1119"/>
    </location>
    <ligand>
        <name>[3Fe-4S] cluster</name>
        <dbReference type="ChEBI" id="CHEBI:21137"/>
    </ligand>
</feature>
<dbReference type="Gene3D" id="3.60.20.10">
    <property type="entry name" value="Glutamine Phosphoribosylpyrophosphate, subunit 1, domain 1"/>
    <property type="match status" value="1"/>
</dbReference>
<evidence type="ECO:0000256" key="1">
    <source>
        <dbReference type="ARBA" id="ARBA00001917"/>
    </source>
</evidence>
<keyword evidence="11" id="KW-0274">FAD</keyword>
<comment type="pathway">
    <text evidence="3">Energy metabolism; nitrogen metabolism.</text>
</comment>
<dbReference type="InterPro" id="IPR036485">
    <property type="entry name" value="Glu_synth_asu_C_sf"/>
</dbReference>
<dbReference type="GO" id="GO:0016639">
    <property type="term" value="F:oxidoreductase activity, acting on the CH-NH2 group of donors, NAD or NADP as acceptor"/>
    <property type="evidence" value="ECO:0007669"/>
    <property type="project" value="InterPro"/>
</dbReference>
<dbReference type="FunFam" id="3.50.50.60:FF:000022">
    <property type="entry name" value="Glutamate synthase [NADH], amyloplastic"/>
    <property type="match status" value="1"/>
</dbReference>
<dbReference type="InterPro" id="IPR006005">
    <property type="entry name" value="Glut_synth_ssu1"/>
</dbReference>
<keyword evidence="16" id="KW-0314">Glutamate biosynthesis</keyword>
<dbReference type="Gene3D" id="3.40.50.720">
    <property type="entry name" value="NAD(P)-binding Rossmann-like Domain"/>
    <property type="match status" value="1"/>
</dbReference>
<evidence type="ECO:0000256" key="14">
    <source>
        <dbReference type="ARBA" id="ARBA00023004"/>
    </source>
</evidence>
<evidence type="ECO:0000256" key="5">
    <source>
        <dbReference type="ARBA" id="ARBA00004944"/>
    </source>
</evidence>
<dbReference type="GO" id="GO:0019676">
    <property type="term" value="P:ammonia assimilation cycle"/>
    <property type="evidence" value="ECO:0007669"/>
    <property type="project" value="UniProtKB-ARBA"/>
</dbReference>
<keyword evidence="15 20" id="KW-0411">Iron-sulfur</keyword>
<feature type="binding site" evidence="20">
    <location>
        <position position="1108"/>
    </location>
    <ligand>
        <name>[3Fe-4S] cluster</name>
        <dbReference type="ChEBI" id="CHEBI:21137"/>
    </ligand>
</feature>
<evidence type="ECO:0000256" key="11">
    <source>
        <dbReference type="ARBA" id="ARBA00022827"/>
    </source>
</evidence>
<dbReference type="SUPFAM" id="SSF46548">
    <property type="entry name" value="alpha-helical ferredoxin"/>
    <property type="match status" value="1"/>
</dbReference>
<dbReference type="GO" id="GO:0016040">
    <property type="term" value="F:glutamate synthase (NADH) activity"/>
    <property type="evidence" value="ECO:0007669"/>
    <property type="project" value="UniProtKB-EC"/>
</dbReference>
<dbReference type="InterPro" id="IPR017932">
    <property type="entry name" value="GATase_2_dom"/>
</dbReference>
<comment type="cofactor">
    <cofactor evidence="1">
        <name>FMN</name>
        <dbReference type="ChEBI" id="CHEBI:58210"/>
    </cofactor>
</comment>
<dbReference type="InterPro" id="IPR036188">
    <property type="entry name" value="FAD/NAD-bd_sf"/>
</dbReference>
<evidence type="ECO:0000256" key="6">
    <source>
        <dbReference type="ARBA" id="ARBA00009716"/>
    </source>
</evidence>
<feature type="region of interest" description="Disordered" evidence="22">
    <location>
        <begin position="2069"/>
        <end position="2103"/>
    </location>
</feature>
<feature type="region of interest" description="Disordered" evidence="22">
    <location>
        <begin position="2149"/>
        <end position="2168"/>
    </location>
</feature>
<keyword evidence="21" id="KW-0175">Coiled coil</keyword>
<dbReference type="EMBL" id="PZQS01000006">
    <property type="protein sequence ID" value="PVD28473.1"/>
    <property type="molecule type" value="Genomic_DNA"/>
</dbReference>
<accession>A0A2T7P4Z9</accession>
<evidence type="ECO:0000256" key="10">
    <source>
        <dbReference type="ARBA" id="ARBA00022723"/>
    </source>
</evidence>
<dbReference type="Pfam" id="PF01645">
    <property type="entry name" value="Glu_synthase"/>
    <property type="match status" value="1"/>
</dbReference>
<evidence type="ECO:0000256" key="3">
    <source>
        <dbReference type="ARBA" id="ARBA00004802"/>
    </source>
</evidence>
<feature type="binding site" evidence="20">
    <location>
        <position position="1114"/>
    </location>
    <ligand>
        <name>[3Fe-4S] cluster</name>
        <dbReference type="ChEBI" id="CHEBI:21137"/>
    </ligand>
</feature>
<dbReference type="InterPro" id="IPR012220">
    <property type="entry name" value="Glu_synth_euk"/>
</dbReference>
<protein>
    <recommendedName>
        <fullName evidence="18">glutamate synthase (NADH)</fullName>
        <ecNumber evidence="18">1.4.1.14</ecNumber>
    </recommendedName>
</protein>
<evidence type="ECO:0000256" key="13">
    <source>
        <dbReference type="ARBA" id="ARBA00023002"/>
    </source>
</evidence>
<keyword evidence="17 20" id="KW-0003">3Fe-4S</keyword>
<dbReference type="PANTHER" id="PTHR43100">
    <property type="entry name" value="GLUTAMATE SYNTHASE [NADPH] SMALL CHAIN"/>
    <property type="match status" value="1"/>
</dbReference>
<name>A0A2T7P4Z9_POMCA</name>
<dbReference type="UniPathway" id="UPA00045"/>
<feature type="coiled-coil region" evidence="21">
    <location>
        <begin position="1479"/>
        <end position="1533"/>
    </location>
</feature>
<dbReference type="STRING" id="400727.A0A2T7P4Z9"/>
<evidence type="ECO:0000256" key="20">
    <source>
        <dbReference type="PIRSR" id="PIRSR000187-2"/>
    </source>
</evidence>
<dbReference type="FunFam" id="2.160.20.60:FF:000001">
    <property type="entry name" value="Glutamate synthase, large subunit"/>
    <property type="match status" value="1"/>
</dbReference>
<dbReference type="Pfam" id="PF14691">
    <property type="entry name" value="Fer4_20"/>
    <property type="match status" value="1"/>
</dbReference>
<evidence type="ECO:0000256" key="17">
    <source>
        <dbReference type="ARBA" id="ARBA00023291"/>
    </source>
</evidence>
<dbReference type="Gene3D" id="3.20.20.70">
    <property type="entry name" value="Aldolase class I"/>
    <property type="match status" value="2"/>
</dbReference>
<keyword evidence="10" id="KW-0479">Metal-binding</keyword>
<dbReference type="Proteomes" id="UP000245119">
    <property type="component" value="Linkage Group LG6"/>
</dbReference>
<dbReference type="Gene3D" id="3.50.50.60">
    <property type="entry name" value="FAD/NAD(P)-binding domain"/>
    <property type="match status" value="1"/>
</dbReference>
<keyword evidence="12" id="KW-0315">Glutamine amidotransferase</keyword>
<reference evidence="24 25" key="1">
    <citation type="submission" date="2018-04" db="EMBL/GenBank/DDBJ databases">
        <title>The genome of golden apple snail Pomacea canaliculata provides insight into stress tolerance and invasive adaptation.</title>
        <authorList>
            <person name="Liu C."/>
            <person name="Liu B."/>
            <person name="Ren Y."/>
            <person name="Zhang Y."/>
            <person name="Wang H."/>
            <person name="Li S."/>
            <person name="Jiang F."/>
            <person name="Yin L."/>
            <person name="Zhang G."/>
            <person name="Qian W."/>
            <person name="Fan W."/>
        </authorList>
    </citation>
    <scope>NUCLEOTIDE SEQUENCE [LARGE SCALE GENOMIC DNA]</scope>
    <source>
        <strain evidence="24">SZHN2017</strain>
        <tissue evidence="24">Muscle</tissue>
    </source>
</reference>
<comment type="pathway">
    <text evidence="5">Amino-acid biosynthesis; L-glutamate biosynthesis via GLT pathway; L-glutamate from 2-oxoglutarate and L-glutamine (NAD(+) route): step 1/1.</text>
</comment>
<evidence type="ECO:0000313" key="24">
    <source>
        <dbReference type="EMBL" id="PVD28473.1"/>
    </source>
</evidence>
<dbReference type="FunFam" id="3.40.50.720:FF:000113">
    <property type="entry name" value="Glutamate synthase [NADH], amyloplastic"/>
    <property type="match status" value="1"/>
</dbReference>
<dbReference type="InterPro" id="IPR013785">
    <property type="entry name" value="Aldolase_TIM"/>
</dbReference>
<dbReference type="SUPFAM" id="SSF56235">
    <property type="entry name" value="N-terminal nucleophile aminohydrolases (Ntn hydrolases)"/>
    <property type="match status" value="1"/>
</dbReference>
<organism evidence="24 25">
    <name type="scientific">Pomacea canaliculata</name>
    <name type="common">Golden apple snail</name>
    <dbReference type="NCBI Taxonomy" id="400727"/>
    <lineage>
        <taxon>Eukaryota</taxon>
        <taxon>Metazoa</taxon>
        <taxon>Spiralia</taxon>
        <taxon>Lophotrochozoa</taxon>
        <taxon>Mollusca</taxon>
        <taxon>Gastropoda</taxon>
        <taxon>Caenogastropoda</taxon>
        <taxon>Architaenioglossa</taxon>
        <taxon>Ampullarioidea</taxon>
        <taxon>Ampullariidae</taxon>
        <taxon>Pomacea</taxon>
    </lineage>
</organism>
<dbReference type="SUPFAM" id="SSF69336">
    <property type="entry name" value="Alpha subunit of glutamate synthase, C-terminal domain"/>
    <property type="match status" value="1"/>
</dbReference>
<dbReference type="SUPFAM" id="SSF51395">
    <property type="entry name" value="FMN-linked oxidoreductases"/>
    <property type="match status" value="1"/>
</dbReference>
<comment type="caution">
    <text evidence="24">The sequence shown here is derived from an EMBL/GenBank/DDBJ whole genome shotgun (WGS) entry which is preliminary data.</text>
</comment>
<dbReference type="GO" id="GO:0050660">
    <property type="term" value="F:flavin adenine dinucleotide binding"/>
    <property type="evidence" value="ECO:0007669"/>
    <property type="project" value="InterPro"/>
</dbReference>
<comment type="similarity">
    <text evidence="6">Belongs to the glutamate synthase family.</text>
</comment>
<evidence type="ECO:0000256" key="8">
    <source>
        <dbReference type="ARBA" id="ARBA00022630"/>
    </source>
</evidence>
<sequence>MTGPQDSSGVSLAGKTHVLRDAQTMLERMEHRGACGCDNDSGDGAGVLTGIPHKFFVKVLHIQDMHLMWKWDVESKKEKAIMVIFTTSMYSVIATRTVPVDSTAIGQVARSKEPLIRQVFVTDPNGVSDVNAFNRQVYMLRKYSSHHVPKTGVRFYICSLSPYTFVYKGQLNTLQVWKYFPDLSDEDYETHIALIHSRFSTNTFPSWERAHPQRYLAHNGEINTLRGNHNLMKAREGVMQSSVYGEHLSDLYPVVEEGMSDSGCVDNVLEFLCMAGGRELPEAMLTMVPEAWQNDKNMTEEKKAFYRWSAFAMEPWDGPALLTFTDGRYIGAILDRNGLRPSRYYVTRDNFMYMSSEVGVTDRKPEEIIQKGRLKPGRMLLVDTKEKVFIKDDILKARIATLRPVGKWLQETITMKELRANHRPNAVQRIAIALSETASIGGYIEKDPRMSLYNYTMDNINLLVLPMIRDTKEALGSMGNDAPLACLSSFNPLVFLYFKQLFAQVTNPPIDPFREKIVMSLACPVGPEYNILEPSGEQCKRLWLEQPIVSLWDMEVLRYTTHKGWKSKQIDIVFPVTDGAEGLLPALRRICKESEQAAREGYMLIILSDRNAGPDFVPVSSLLAVGAVHHHLIDHKLRLKAGLIVETGEAREIHHICTLLGYGADAICPYLVFEVVRKLRDQGLLDPPLANEEIYMNYRAACARGISKVMAKMGISTLHSYKGAQIFEAVGLHQEVIDLCFEGTASRIGGVNFNILGQEAINRHRKAFELHCCDNILVMSPGQYHWRNGGEKHMNDPLTIANLQDAARSNSRDAYARFSESSWMSARKCTLRGQLDFNFLDKPLDLNEVEDAKEIVKRFCTGAMSFGSISHEAHTTLAIAMNKVGAKSNTGEGGENPDRYLNQDPDFNTSSKIKQVASGRFGVTSSYLTHAEELQIKMAQGAKPGEGGELPGYKVTKDIAKTRHSIPGVGLISPPPHHDIYSIEDLAQLIYDLKAANPQARISVKLVSEVGVGIVASGVAKGKAEHITISGHDGGTGASSWTGIKNAGLPWELGISETHQTLVMNNLRSRVVLQADGQIRSGRDVAIAAMLGADEFGFSTAPLIVLGCTMMRKCHLNTCPVGVATQDPVLRKKFAGKPEYMVNFVFLLAEEVRQLMAQLGFRTVQEMIGRTDKLRFAPDPENPKAQTLHFERILKNALDIRPGTNIVGGSVNQIHDLEQRLDNEVIEKAKNVIEGREKQVIIDLEVHNVDRTFGATLSNYISKLYVEEGLPDRSIIINCKGSGGQSFCAFLAKGVHVTLEGDANDYVGKGLSGGEVVIYPPKDMPPDFKSEDNIIVGNVCLYGATSGKAFFCGQAAERFCVRNSGATAVSEGCGDHGCEYMTGGRVVVLALTGRNFAAGMSGGIAYCYDGLKRFHQLCNQESVALEVLEEQEDVTFVHDLLVEFQQKTGSKLARRLLDNWVEERKNFIKVFPHEYRRALQDLAEEVAEKAAAAAEVERLRKEKEEKEEKERLELEANEEIEDYKETRQESLDNMYDEDVINELGEDGKEPTEEEAGPEKTVVDIEETVPDTTQELEHIDKKNLDKTRGFVKYKRATYQYRNAKERENDWGEIYNHKIVREGLRVQAARCMDCGVPFCQSLYGCPLSNLIPKWNDLVFKKQWREALDNLHQTNNFPEFTGRVCPAPCEGACVLGINSPPVTIKNIENAIIEYGFQHGWVKPRPPHVRTGKKIAIVGSGPAGLAAAAQLNKAGHLVTVYERNNRVGGLLRYGIPTMKLSKEVVERRIQLLAAEGIEFKVNTEVGKDIKAGDLLAENDALLLAQGATWPRDLPIPGRHLEGIHYAMNFLETWQKQQHGDSIPYISAKDKDVIVVGGGDTGCDCIATSLRQGAKSITTFEILPEPPPSRASNNPWPTWPKIFRVDYGHEEVQMKWGRDPRIFEIKSTEFLDDGNGHVSGVRTVKIEWKKDASGRFMMQDVEGSERVFKADLVLLAMGFVGPETKIIEELSVDIDPRGNVATPNDKYNTSIPKLYAAGDCHRGQSLVVWAISEGRLAARQIDLDLMGKTSLAGPGGIVKRASSSHTHQHEDTQSHNPRVDHGGPFPRQDLWSAPKKKFCLIVPVFRHVGASTRLVPLTSHTAAASNTRQISTIPQDGASRHKNPRVVLAHPET</sequence>
<dbReference type="InterPro" id="IPR023753">
    <property type="entry name" value="FAD/NAD-binding_dom"/>
</dbReference>
<dbReference type="NCBIfam" id="NF008730">
    <property type="entry name" value="PRK11750.1"/>
    <property type="match status" value="1"/>
</dbReference>
<dbReference type="InterPro" id="IPR002489">
    <property type="entry name" value="Glu_synth_asu_C"/>
</dbReference>
<dbReference type="FunFam" id="3.20.20.70:FF:000017">
    <property type="entry name" value="Glutamate synthase [NADH], amyloplastic"/>
    <property type="match status" value="1"/>
</dbReference>
<dbReference type="GO" id="GO:0097054">
    <property type="term" value="P:L-glutamate biosynthetic process"/>
    <property type="evidence" value="ECO:0007669"/>
    <property type="project" value="UniProtKB-UniPathway"/>
</dbReference>
<dbReference type="PROSITE" id="PS51278">
    <property type="entry name" value="GATASE_TYPE_2"/>
    <property type="match status" value="1"/>
</dbReference>
<keyword evidence="14" id="KW-0408">Iron</keyword>
<dbReference type="Pfam" id="PF04898">
    <property type="entry name" value="Glu_syn_central"/>
    <property type="match status" value="1"/>
</dbReference>
<dbReference type="Pfam" id="PF01493">
    <property type="entry name" value="GXGXG"/>
    <property type="match status" value="1"/>
</dbReference>